<keyword evidence="4" id="KW-1185">Reference proteome</keyword>
<comment type="caution">
    <text evidence="3">The sequence shown here is derived from an EMBL/GenBank/DDBJ whole genome shotgun (WGS) entry which is preliminary data.</text>
</comment>
<evidence type="ECO:0000256" key="2">
    <source>
        <dbReference type="SAM" id="Phobius"/>
    </source>
</evidence>
<feature type="transmembrane region" description="Helical" evidence="2">
    <location>
        <begin position="53"/>
        <end position="71"/>
    </location>
</feature>
<accession>A0A4T2BE12</accession>
<protein>
    <recommendedName>
        <fullName evidence="5">PH domain-containing protein</fullName>
    </recommendedName>
</protein>
<organism evidence="3 4">
    <name type="scientific">Subtercola vilae</name>
    <dbReference type="NCBI Taxonomy" id="2056433"/>
    <lineage>
        <taxon>Bacteria</taxon>
        <taxon>Bacillati</taxon>
        <taxon>Actinomycetota</taxon>
        <taxon>Actinomycetes</taxon>
        <taxon>Micrococcales</taxon>
        <taxon>Microbacteriaceae</taxon>
        <taxon>Subtercola</taxon>
    </lineage>
</organism>
<evidence type="ECO:0008006" key="5">
    <source>
        <dbReference type="Google" id="ProtNLM"/>
    </source>
</evidence>
<dbReference type="AlphaFoldDB" id="A0A4T2BE12"/>
<dbReference type="EMBL" id="QYRT01000064">
    <property type="protein sequence ID" value="TIH28930.1"/>
    <property type="molecule type" value="Genomic_DNA"/>
</dbReference>
<evidence type="ECO:0000256" key="1">
    <source>
        <dbReference type="SAM" id="MobiDB-lite"/>
    </source>
</evidence>
<proteinExistence type="predicted"/>
<reference evidence="3 4" key="1">
    <citation type="journal article" date="2019" name="Microorganisms">
        <title>Systematic Affiliation and Genome Analysis of Subtercola vilae DB165(T) with Particular Emphasis on Cold Adaptation of an Isolate from a High-Altitude Cold Volcano Lake.</title>
        <authorList>
            <person name="Villalobos A.S."/>
            <person name="Wiese J."/>
            <person name="Imhoff J.F."/>
            <person name="Dorador C."/>
            <person name="Keller A."/>
            <person name="Hentschel U."/>
        </authorList>
    </citation>
    <scope>NUCLEOTIDE SEQUENCE [LARGE SCALE GENOMIC DNA]</scope>
    <source>
        <strain evidence="3 4">DB165</strain>
    </source>
</reference>
<feature type="region of interest" description="Disordered" evidence="1">
    <location>
        <begin position="20"/>
        <end position="44"/>
    </location>
</feature>
<sequence>MLDVPLALAARAGRSGGARVNAQAEGTQAAEMRSGGSTRTLRPNASLSSQSRTVAATLTLPVFAAMLWFAIPRGTWPRVVVAFAVIALVGAVLSYLLSRVRIVVDRDGLLENTFFGSQRRISAKRIASVLIVPVYRGQSLDTSSQLFAFDASGEPLLRMREHYWGTEALSFVADAYDVPVTLSDRPLTRGELRRDHADLLFWFERWPWLGSLCIAGGVAALSLLLIALMSSQALIVG</sequence>
<feature type="transmembrane region" description="Helical" evidence="2">
    <location>
        <begin position="77"/>
        <end position="97"/>
    </location>
</feature>
<keyword evidence="2" id="KW-0812">Transmembrane</keyword>
<gene>
    <name evidence="3" type="ORF">D4765_18165</name>
</gene>
<name>A0A4T2BE12_9MICO</name>
<feature type="compositionally biased region" description="Polar residues" evidence="1">
    <location>
        <begin position="35"/>
        <end position="44"/>
    </location>
</feature>
<evidence type="ECO:0000313" key="4">
    <source>
        <dbReference type="Proteomes" id="UP000306192"/>
    </source>
</evidence>
<keyword evidence="2" id="KW-0472">Membrane</keyword>
<evidence type="ECO:0000313" key="3">
    <source>
        <dbReference type="EMBL" id="TIH28930.1"/>
    </source>
</evidence>
<keyword evidence="2" id="KW-1133">Transmembrane helix</keyword>
<feature type="transmembrane region" description="Helical" evidence="2">
    <location>
        <begin position="208"/>
        <end position="229"/>
    </location>
</feature>
<dbReference type="Proteomes" id="UP000306192">
    <property type="component" value="Unassembled WGS sequence"/>
</dbReference>